<comment type="catalytic activity">
    <reaction evidence="4">
        <text>Hydrolysis of (1-&gt;4)-beta-linkages between N-acetylmuramic acid and N-acetyl-D-glucosamine residues in a peptidoglycan and between N-acetyl-D-glucosamine residues in chitodextrins.</text>
        <dbReference type="EC" id="3.2.1.17"/>
    </reaction>
</comment>
<sequence length="279" mass="30139">MAPSRIARSSRYRPRRLLVCALATALTALAPGAHAAYSQTPRLDPGDPNGAWAGYSLGRSSDTSAPRYAAPAGSVAGMDVSGHQGVVDWRAAWDAGARFAYVKASEGVGFRNKHFPQQYDGSRGVGMVRGAYHFALPDRSSGAEQAHFFVDNGGGWVPDGHTLPGALDVEHNPYGGACYGLPPEGMSRWIAEFSDTYRARTGRFPAIYTTTRWWQQCTGGNPSFGANNPLWLARYAPEPGALPAGWRFHTIWQFADRGVFPGDQNTFNGGPEQLARFTS</sequence>
<gene>
    <name evidence="6" type="ORF">GCM10009533_18610</name>
</gene>
<evidence type="ECO:0000256" key="1">
    <source>
        <dbReference type="ARBA" id="ARBA00010646"/>
    </source>
</evidence>
<dbReference type="RefSeq" id="WP_009948516.1">
    <property type="nucleotide sequence ID" value="NZ_BAAAGS010000009.1"/>
</dbReference>
<dbReference type="SUPFAM" id="SSF51445">
    <property type="entry name" value="(Trans)glycosidases"/>
    <property type="match status" value="1"/>
</dbReference>
<dbReference type="InterPro" id="IPR008270">
    <property type="entry name" value="Glyco_hydro_25_AS"/>
</dbReference>
<comment type="caution">
    <text evidence="6">The sequence shown here is derived from an EMBL/GenBank/DDBJ whole genome shotgun (WGS) entry which is preliminary data.</text>
</comment>
<keyword evidence="3 4" id="KW-0326">Glycosidase</keyword>
<accession>A0ABN1CK03</accession>
<dbReference type="CDD" id="cd06412">
    <property type="entry name" value="GH25_CH-type"/>
    <property type="match status" value="1"/>
</dbReference>
<dbReference type="InterPro" id="IPR002053">
    <property type="entry name" value="Glyco_hydro_25"/>
</dbReference>
<proteinExistence type="inferred from homology"/>
<keyword evidence="5" id="KW-0732">Signal</keyword>
<name>A0ABN1CK03_SACER</name>
<comment type="similarity">
    <text evidence="1 4">Belongs to the glycosyl hydrolase 25 family.</text>
</comment>
<evidence type="ECO:0000256" key="5">
    <source>
        <dbReference type="SAM" id="SignalP"/>
    </source>
</evidence>
<evidence type="ECO:0000256" key="2">
    <source>
        <dbReference type="ARBA" id="ARBA00022801"/>
    </source>
</evidence>
<evidence type="ECO:0000313" key="6">
    <source>
        <dbReference type="EMBL" id="GAA0519760.1"/>
    </source>
</evidence>
<dbReference type="PROSITE" id="PS51904">
    <property type="entry name" value="GLYCOSYL_HYDROL_F25_2"/>
    <property type="match status" value="1"/>
</dbReference>
<dbReference type="PANTHER" id="PTHR34135:SF2">
    <property type="entry name" value="LYSOZYME"/>
    <property type="match status" value="1"/>
</dbReference>
<dbReference type="InterPro" id="IPR018077">
    <property type="entry name" value="Glyco_hydro_fam25_subgr"/>
</dbReference>
<dbReference type="Proteomes" id="UP001500729">
    <property type="component" value="Unassembled WGS sequence"/>
</dbReference>
<dbReference type="PROSITE" id="PS00953">
    <property type="entry name" value="GLYCOSYL_HYDROL_F25_1"/>
    <property type="match status" value="1"/>
</dbReference>
<evidence type="ECO:0000313" key="7">
    <source>
        <dbReference type="Proteomes" id="UP001500729"/>
    </source>
</evidence>
<protein>
    <recommendedName>
        <fullName evidence="4">Lysozyme</fullName>
        <ecNumber evidence="4">3.2.1.17</ecNumber>
    </recommendedName>
</protein>
<evidence type="ECO:0000256" key="3">
    <source>
        <dbReference type="ARBA" id="ARBA00023295"/>
    </source>
</evidence>
<keyword evidence="7" id="KW-1185">Reference proteome</keyword>
<dbReference type="Gene3D" id="3.20.20.80">
    <property type="entry name" value="Glycosidases"/>
    <property type="match status" value="1"/>
</dbReference>
<dbReference type="InterPro" id="IPR017853">
    <property type="entry name" value="GH"/>
</dbReference>
<evidence type="ECO:0000256" key="4">
    <source>
        <dbReference type="RuleBase" id="RU361176"/>
    </source>
</evidence>
<dbReference type="Pfam" id="PF01183">
    <property type="entry name" value="Glyco_hydro_25"/>
    <property type="match status" value="1"/>
</dbReference>
<keyword evidence="2 4" id="KW-0378">Hydrolase</keyword>
<dbReference type="SMART" id="SM00641">
    <property type="entry name" value="Glyco_25"/>
    <property type="match status" value="1"/>
</dbReference>
<feature type="signal peptide" evidence="5">
    <location>
        <begin position="1"/>
        <end position="35"/>
    </location>
</feature>
<reference evidence="6 7" key="1">
    <citation type="journal article" date="2019" name="Int. J. Syst. Evol. Microbiol.">
        <title>The Global Catalogue of Microorganisms (GCM) 10K type strain sequencing project: providing services to taxonomists for standard genome sequencing and annotation.</title>
        <authorList>
            <consortium name="The Broad Institute Genomics Platform"/>
            <consortium name="The Broad Institute Genome Sequencing Center for Infectious Disease"/>
            <person name="Wu L."/>
            <person name="Ma J."/>
        </authorList>
    </citation>
    <scope>NUCLEOTIDE SEQUENCE [LARGE SCALE GENOMIC DNA]</scope>
    <source>
        <strain evidence="6 7">JCM 10303</strain>
    </source>
</reference>
<dbReference type="PANTHER" id="PTHR34135">
    <property type="entry name" value="LYSOZYME"/>
    <property type="match status" value="1"/>
</dbReference>
<dbReference type="EMBL" id="BAAAGS010000009">
    <property type="protein sequence ID" value="GAA0519760.1"/>
    <property type="molecule type" value="Genomic_DNA"/>
</dbReference>
<dbReference type="EC" id="3.2.1.17" evidence="4"/>
<organism evidence="6 7">
    <name type="scientific">Saccharopolyspora erythraea</name>
    <name type="common">Streptomyces erythraeus</name>
    <dbReference type="NCBI Taxonomy" id="1836"/>
    <lineage>
        <taxon>Bacteria</taxon>
        <taxon>Bacillati</taxon>
        <taxon>Actinomycetota</taxon>
        <taxon>Actinomycetes</taxon>
        <taxon>Pseudonocardiales</taxon>
        <taxon>Pseudonocardiaceae</taxon>
        <taxon>Saccharopolyspora</taxon>
    </lineage>
</organism>
<feature type="chain" id="PRO_5046530914" description="Lysozyme" evidence="5">
    <location>
        <begin position="36"/>
        <end position="279"/>
    </location>
</feature>